<dbReference type="Proteomes" id="UP000683575">
    <property type="component" value="Chromosome"/>
</dbReference>
<reference evidence="2" key="1">
    <citation type="submission" date="2021-06" db="EMBL/GenBank/DDBJ databases">
        <title>Complete genome sequence of Nocardioides sp. G188.</title>
        <authorList>
            <person name="Im W.-T."/>
        </authorList>
    </citation>
    <scope>NUCLEOTIDE SEQUENCE</scope>
    <source>
        <strain evidence="2">G188</strain>
    </source>
</reference>
<dbReference type="RefSeq" id="WP_216939172.1">
    <property type="nucleotide sequence ID" value="NZ_CP077062.1"/>
</dbReference>
<dbReference type="KEGG" id="nps:KRR39_19980"/>
<proteinExistence type="predicted"/>
<accession>A0A975SXF9</accession>
<feature type="region of interest" description="Disordered" evidence="1">
    <location>
        <begin position="197"/>
        <end position="268"/>
    </location>
</feature>
<organism evidence="2 3">
    <name type="scientific">Nocardioides panacis</name>
    <dbReference type="NCBI Taxonomy" id="2849501"/>
    <lineage>
        <taxon>Bacteria</taxon>
        <taxon>Bacillati</taxon>
        <taxon>Actinomycetota</taxon>
        <taxon>Actinomycetes</taxon>
        <taxon>Propionibacteriales</taxon>
        <taxon>Nocardioidaceae</taxon>
        <taxon>Nocardioides</taxon>
    </lineage>
</organism>
<gene>
    <name evidence="2" type="ORF">KRR39_19980</name>
</gene>
<keyword evidence="3" id="KW-1185">Reference proteome</keyword>
<protein>
    <submittedName>
        <fullName evidence="2">Apolipoprotein A1/A4/E family protein</fullName>
    </submittedName>
</protein>
<sequence length="268" mass="27942">MIDRGTGISTWTDQQTRTADLRREDLATMIGKKKTLREQILDQASDLADSARDKAGPVLADARDRAVPVLADARDKAAPVLADARAKAAPYVSEARDKAAPYLSDAKGKAAPYVSDARDKFSDTILPVLTAALASVEEATEEARGESKRRGKAVAAALKGEIEAPQPKHRGRKLLVLVGLGGIAFAAYKKFGAKQPTTNWQSSYTPPPAPAPTATGGPVGATGAGAHRADADDVAASTPGEAASDATDVPHDATTPDNPVTEIDVENK</sequence>
<evidence type="ECO:0000256" key="1">
    <source>
        <dbReference type="SAM" id="MobiDB-lite"/>
    </source>
</evidence>
<name>A0A975SXF9_9ACTN</name>
<evidence type="ECO:0000313" key="3">
    <source>
        <dbReference type="Proteomes" id="UP000683575"/>
    </source>
</evidence>
<dbReference type="AlphaFoldDB" id="A0A975SXF9"/>
<evidence type="ECO:0000313" key="2">
    <source>
        <dbReference type="EMBL" id="QWZ07661.1"/>
    </source>
</evidence>
<dbReference type="EMBL" id="CP077062">
    <property type="protein sequence ID" value="QWZ07661.1"/>
    <property type="molecule type" value="Genomic_DNA"/>
</dbReference>